<reference evidence="2 3" key="1">
    <citation type="submission" date="2014-06" db="EMBL/GenBank/DDBJ databases">
        <authorList>
            <person name="Swart Estienne"/>
        </authorList>
    </citation>
    <scope>NUCLEOTIDE SEQUENCE [LARGE SCALE GENOMIC DNA]</scope>
    <source>
        <strain evidence="2 3">130c</strain>
    </source>
</reference>
<dbReference type="Proteomes" id="UP000039865">
    <property type="component" value="Unassembled WGS sequence"/>
</dbReference>
<sequence>MMQSTSNSLYAHQAQLGYGYYQPKPVQWQQPYSNQYGQNKRHGQNHKSKTNSFCPSPQPNDFEAAIYHKPKQQFNGYNNQSNDFDDEQNNRHKQFKQTKNNGKRNNSRKGAMINGGAVGENCTQKQSVYIVKQQRKTSIMSQSGEQCLPNTTAIFSQHQNENNSLKQNYQGSKKEIGVRHSNNILSSEEESSNSNNSPLDLKDHVQDLRNLAEKLKVQNLFPIQLPHQKFLESHSIPYSATCTQQNILNHGKQFQDLTPVKTNGLNENGLLVSHLKSIKNQLKLDQSSEDSTFPSDSAKSENESNKNLNQSQNLLFKATEIISSPNADEIVETKNNQVSAFNNPETTMVNHNQVIAQLFGLGSFASSSANALENDNNCQLITSIVGSVNSSSSNNQRWSNLQTKYYEKPKCFMAPKTSEIPLPL</sequence>
<dbReference type="EMBL" id="CCKQ01019112">
    <property type="protein sequence ID" value="CDW91121.1"/>
    <property type="molecule type" value="Genomic_DNA"/>
</dbReference>
<accession>A0A078BA48</accession>
<name>A0A078BA48_STYLE</name>
<feature type="compositionally biased region" description="Basic residues" evidence="1">
    <location>
        <begin position="39"/>
        <end position="49"/>
    </location>
</feature>
<evidence type="ECO:0000313" key="3">
    <source>
        <dbReference type="Proteomes" id="UP000039865"/>
    </source>
</evidence>
<evidence type="ECO:0000313" key="2">
    <source>
        <dbReference type="EMBL" id="CDW91121.1"/>
    </source>
</evidence>
<feature type="compositionally biased region" description="Basic residues" evidence="1">
    <location>
        <begin position="91"/>
        <end position="107"/>
    </location>
</feature>
<feature type="compositionally biased region" description="Polar residues" evidence="1">
    <location>
        <begin position="72"/>
        <end position="82"/>
    </location>
</feature>
<dbReference type="AlphaFoldDB" id="A0A078BA48"/>
<evidence type="ECO:0000256" key="1">
    <source>
        <dbReference type="SAM" id="MobiDB-lite"/>
    </source>
</evidence>
<feature type="region of interest" description="Disordered" evidence="1">
    <location>
        <begin position="283"/>
        <end position="308"/>
    </location>
</feature>
<feature type="region of interest" description="Disordered" evidence="1">
    <location>
        <begin position="30"/>
        <end position="118"/>
    </location>
</feature>
<proteinExistence type="predicted"/>
<feature type="compositionally biased region" description="Polar residues" evidence="1">
    <location>
        <begin position="283"/>
        <end position="297"/>
    </location>
</feature>
<dbReference type="InParanoid" id="A0A078BA48"/>
<protein>
    <submittedName>
        <fullName evidence="2">Uncharacterized protein</fullName>
    </submittedName>
</protein>
<gene>
    <name evidence="2" type="primary">Contig15088.g16078</name>
    <name evidence="2" type="ORF">STYLEM_20272</name>
</gene>
<organism evidence="2 3">
    <name type="scientific">Stylonychia lemnae</name>
    <name type="common">Ciliate</name>
    <dbReference type="NCBI Taxonomy" id="5949"/>
    <lineage>
        <taxon>Eukaryota</taxon>
        <taxon>Sar</taxon>
        <taxon>Alveolata</taxon>
        <taxon>Ciliophora</taxon>
        <taxon>Intramacronucleata</taxon>
        <taxon>Spirotrichea</taxon>
        <taxon>Stichotrichia</taxon>
        <taxon>Sporadotrichida</taxon>
        <taxon>Oxytrichidae</taxon>
        <taxon>Stylonychinae</taxon>
        <taxon>Stylonychia</taxon>
    </lineage>
</organism>
<keyword evidence="3" id="KW-1185">Reference proteome</keyword>